<dbReference type="InterPro" id="IPR006171">
    <property type="entry name" value="TOPRIM_dom"/>
</dbReference>
<dbReference type="Pfam" id="PF01396">
    <property type="entry name" value="Zn_ribbon_Top1"/>
    <property type="match status" value="1"/>
</dbReference>
<dbReference type="Gene3D" id="3.40.50.140">
    <property type="match status" value="1"/>
</dbReference>
<dbReference type="InterPro" id="IPR013498">
    <property type="entry name" value="Topo_IA_Znf"/>
</dbReference>
<feature type="site" description="Interaction with DNA" evidence="10">
    <location>
        <position position="142"/>
    </location>
</feature>
<evidence type="ECO:0000256" key="9">
    <source>
        <dbReference type="ARBA" id="ARBA00023235"/>
    </source>
</evidence>
<dbReference type="InterPro" id="IPR000380">
    <property type="entry name" value="Topo_IA"/>
</dbReference>
<dbReference type="Pfam" id="PF01751">
    <property type="entry name" value="Toprim"/>
    <property type="match status" value="1"/>
</dbReference>
<dbReference type="InterPro" id="IPR003602">
    <property type="entry name" value="Topo_IA_DNA-bd_dom"/>
</dbReference>
<comment type="caution">
    <text evidence="14">The sequence shown here is derived from an EMBL/GenBank/DDBJ whole genome shotgun (WGS) entry which is preliminary data.</text>
</comment>
<feature type="site" description="Interaction with DNA" evidence="10">
    <location>
        <position position="147"/>
    </location>
</feature>
<accession>A0A4S5CHD9</accession>
<evidence type="ECO:0000256" key="1">
    <source>
        <dbReference type="ARBA" id="ARBA00000213"/>
    </source>
</evidence>
<dbReference type="InterPro" id="IPR023405">
    <property type="entry name" value="Topo_IA_core_domain"/>
</dbReference>
<dbReference type="InterPro" id="IPR005733">
    <property type="entry name" value="TopoI_bac-type"/>
</dbReference>
<protein>
    <recommendedName>
        <fullName evidence="10">DNA topoisomerase 1</fullName>
        <ecNumber evidence="10">5.6.2.1</ecNumber>
    </recommendedName>
    <alternativeName>
        <fullName evidence="10">DNA topoisomerase I</fullName>
    </alternativeName>
</protein>
<feature type="region of interest" description="Interaction with DNA" evidence="10">
    <location>
        <begin position="162"/>
        <end position="167"/>
    </location>
</feature>
<evidence type="ECO:0000256" key="5">
    <source>
        <dbReference type="ARBA" id="ARBA00022833"/>
    </source>
</evidence>
<evidence type="ECO:0000256" key="3">
    <source>
        <dbReference type="ARBA" id="ARBA00022723"/>
    </source>
</evidence>
<dbReference type="SUPFAM" id="SSF56712">
    <property type="entry name" value="Prokaryotic type I DNA topoisomerase"/>
    <property type="match status" value="1"/>
</dbReference>
<dbReference type="EMBL" id="SSUX01000008">
    <property type="protein sequence ID" value="THJ45119.1"/>
    <property type="molecule type" value="Genomic_DNA"/>
</dbReference>
<feature type="region of interest" description="Disordered" evidence="11">
    <location>
        <begin position="223"/>
        <end position="243"/>
    </location>
</feature>
<dbReference type="Pfam" id="PF01131">
    <property type="entry name" value="Topoisom_bac"/>
    <property type="match status" value="1"/>
</dbReference>
<evidence type="ECO:0000256" key="4">
    <source>
        <dbReference type="ARBA" id="ARBA00022771"/>
    </source>
</evidence>
<dbReference type="CDD" id="cd03363">
    <property type="entry name" value="TOPRIM_TopoIA_TopoI"/>
    <property type="match status" value="1"/>
</dbReference>
<dbReference type="InterPro" id="IPR023406">
    <property type="entry name" value="Topo_IA_AS"/>
</dbReference>
<dbReference type="InterPro" id="IPR028612">
    <property type="entry name" value="Topoisom_1_IA"/>
</dbReference>
<evidence type="ECO:0000313" key="15">
    <source>
        <dbReference type="Proteomes" id="UP000309618"/>
    </source>
</evidence>
<dbReference type="InterPro" id="IPR034149">
    <property type="entry name" value="TOPRIM_TopoI"/>
</dbReference>
<evidence type="ECO:0000256" key="8">
    <source>
        <dbReference type="ARBA" id="ARBA00023125"/>
    </source>
</evidence>
<dbReference type="CDD" id="cd00186">
    <property type="entry name" value="TOP1Ac"/>
    <property type="match status" value="1"/>
</dbReference>
<name>A0A4S5CHD9_AERVE</name>
<dbReference type="Proteomes" id="UP000309618">
    <property type="component" value="Unassembled WGS sequence"/>
</dbReference>
<dbReference type="PROSITE" id="PS00396">
    <property type="entry name" value="TOPO_IA_1"/>
    <property type="match status" value="1"/>
</dbReference>
<proteinExistence type="inferred from homology"/>
<feature type="site" description="Interaction with DNA" evidence="10">
    <location>
        <position position="320"/>
    </location>
</feature>
<comment type="catalytic activity">
    <reaction evidence="1 10">
        <text>ATP-independent breakage of single-stranded DNA, followed by passage and rejoining.</text>
        <dbReference type="EC" id="5.6.2.1"/>
    </reaction>
</comment>
<comment type="similarity">
    <text evidence="2 10">Belongs to the type IA topoisomerase family.</text>
</comment>
<dbReference type="EC" id="5.6.2.1" evidence="10"/>
<dbReference type="PROSITE" id="PS52039">
    <property type="entry name" value="TOPO_IA_2"/>
    <property type="match status" value="1"/>
</dbReference>
<dbReference type="SMART" id="SM00436">
    <property type="entry name" value="TOP1Bc"/>
    <property type="match status" value="1"/>
</dbReference>
<dbReference type="RefSeq" id="WP_136501941.1">
    <property type="nucleotide sequence ID" value="NZ_SSUX01000008.1"/>
</dbReference>
<keyword evidence="7 10" id="KW-0799">Topoisomerase</keyword>
<dbReference type="GO" id="GO:0003917">
    <property type="term" value="F:DNA topoisomerase type I (single strand cut, ATP-independent) activity"/>
    <property type="evidence" value="ECO:0007669"/>
    <property type="project" value="UniProtKB-UniRule"/>
</dbReference>
<evidence type="ECO:0000259" key="12">
    <source>
        <dbReference type="PROSITE" id="PS50880"/>
    </source>
</evidence>
<feature type="site" description="Interaction with DNA" evidence="10">
    <location>
        <position position="138"/>
    </location>
</feature>
<dbReference type="Gene3D" id="2.70.20.10">
    <property type="entry name" value="Topoisomerase I, domain 3"/>
    <property type="match status" value="1"/>
</dbReference>
<organism evidence="14 15">
    <name type="scientific">Aeromonas veronii</name>
    <dbReference type="NCBI Taxonomy" id="654"/>
    <lineage>
        <taxon>Bacteria</taxon>
        <taxon>Pseudomonadati</taxon>
        <taxon>Pseudomonadota</taxon>
        <taxon>Gammaproteobacteria</taxon>
        <taxon>Aeromonadales</taxon>
        <taxon>Aeromonadaceae</taxon>
        <taxon>Aeromonas</taxon>
    </lineage>
</organism>
<dbReference type="AlphaFoldDB" id="A0A4S5CHD9"/>
<feature type="active site" description="O-(5'-phospho-DNA)-tyrosine intermediate" evidence="10">
    <location>
        <position position="318"/>
    </location>
</feature>
<feature type="site" description="Interaction with DNA" evidence="10">
    <location>
        <position position="519"/>
    </location>
</feature>
<dbReference type="PROSITE" id="PS50880">
    <property type="entry name" value="TOPRIM"/>
    <property type="match status" value="1"/>
</dbReference>
<feature type="site" description="Interaction with DNA" evidence="10">
    <location>
        <position position="32"/>
    </location>
</feature>
<dbReference type="SMART" id="SM00493">
    <property type="entry name" value="TOPRIM"/>
    <property type="match status" value="1"/>
</dbReference>
<comment type="function">
    <text evidence="10">Releases the supercoiling and torsional tension of DNA, which is introduced during the DNA replication and transcription, by transiently cleaving and rejoining one strand of the DNA duplex. Introduces a single-strand break via transesterification at a target site in duplex DNA. The scissile phosphodiester is attacked by the catalytic tyrosine of the enzyme, resulting in the formation of a DNA-(5'-phosphotyrosyl)-enzyme intermediate and the expulsion of a 3'-OH DNA strand. The free DNA strand then undergoes passage around the unbroken strand, thus removing DNA supercoils. Finally, in the religation step, the DNA 3'-OH attacks the covalent intermediate to expel the active-site tyrosine and restore the DNA phosphodiester backbone.</text>
</comment>
<keyword evidence="8 10" id="KW-0238">DNA-binding</keyword>
<sequence length="971" mass="108416">MDLFIVESPSKIKKIKEILGDKDFDFGASVGHVAQLPLRDLGVDVSNGFKPSYELSERGREVINKLKRQAARCSRVILATDLDREGEAIAWHLKRYLDLKDGQYVRVVYNEITAPAIKAAIANARDIDMQMVAAQECRVVLDRLVGYPVSQALNKRSTMLLSAGRVQTVALLIIVKRELEIGNFSPTPHYALRTDYLTDQVKWSAYWDYRAFATALNINLNPDNSAADDEGESQEDPKQKSSKVIWTDQSMLNQIRQVLLSNPQFDVISTKSKINKRSAPPPLTTSLMQQAASTKLGFGSDETMSLAQKLYEAGMITYHRTDSKNLSDEAIEEIRAWISQYEVDKGISGLLPASPRHFDNGSNAQEAHEAIRPSHIKNLGNTITDPKQRALYELIWQRAVASQMSAAEYEGTSVRLRSHAMFNSVQLEFEAKGNVQKFAGWRTLIDDDGIEESASKAAAQSLPVINQGQSYQCEALDIEQHKTSQPPRYTEASLVAMLERKGVGRPSTYASIIKKIIVRKYVAIEKRKFLATPLGMEIIKSLEPTFSFVDVDYTSAMESQLDLIAKGQSKFGAVISSLWKDLSAELNMFANESAMFKSTGPTYTCHHCQSVLRRMQSKQKEGEFYWLCSNKESCGLSLPEINGRPPRINGDYGCKECGKPLIVRRTKDRVIRFRCSDKACGAGYAYNDGTPDFSQNLFSKTSDYKCPTCQANSKEGYLIRRIGKTSQKPFWACNTPNCPVMFPEIADPSSSEGKPNFDFKPLPTTSEHVCPGCQKGRLVPRHSTKWERDFWVCNDDKCKTFVGDINGAPDPNFKPQQTTSDHVCPRCYKGRLVKRHSTTHDKDFWVCNVKSCKTFISDANGQPDLSQDKSGPKCPLCAAVGHENYLALKKTGTGEYFHCQGLNCGQRVDSDGGQPDGKFMACLNDIGMRFKLVGTRECPDCKVGVMKVTKGSRGPFLACSNYPKCKRTENI</sequence>
<feature type="domain" description="Topo IA-type catalytic" evidence="13">
    <location>
        <begin position="128"/>
        <end position="586"/>
    </location>
</feature>
<evidence type="ECO:0000313" key="14">
    <source>
        <dbReference type="EMBL" id="THJ45119.1"/>
    </source>
</evidence>
<dbReference type="InterPro" id="IPR013497">
    <property type="entry name" value="Topo_IA_cen"/>
</dbReference>
<comment type="caution">
    <text evidence="10">Lacks conserved residue(s) required for the propagation of feature annotation.</text>
</comment>
<dbReference type="InterPro" id="IPR003601">
    <property type="entry name" value="Topo_IA_2"/>
</dbReference>
<evidence type="ECO:0000256" key="11">
    <source>
        <dbReference type="SAM" id="MobiDB-lite"/>
    </source>
</evidence>
<evidence type="ECO:0000256" key="7">
    <source>
        <dbReference type="ARBA" id="ARBA00023029"/>
    </source>
</evidence>
<keyword evidence="3" id="KW-0479">Metal-binding</keyword>
<dbReference type="GO" id="GO:0003677">
    <property type="term" value="F:DNA binding"/>
    <property type="evidence" value="ECO:0007669"/>
    <property type="project" value="UniProtKB-KW"/>
</dbReference>
<dbReference type="GO" id="GO:0006265">
    <property type="term" value="P:DNA topological change"/>
    <property type="evidence" value="ECO:0007669"/>
    <property type="project" value="UniProtKB-UniRule"/>
</dbReference>
<dbReference type="PRINTS" id="PR00417">
    <property type="entry name" value="PRTPISMRASEI"/>
</dbReference>
<dbReference type="Gene3D" id="3.30.65.10">
    <property type="entry name" value="Bacterial Topoisomerase I, domain 1"/>
    <property type="match status" value="1"/>
</dbReference>
<dbReference type="PANTHER" id="PTHR42785">
    <property type="entry name" value="DNA TOPOISOMERASE, TYPE IA, CORE"/>
    <property type="match status" value="1"/>
</dbReference>
<keyword evidence="5" id="KW-0862">Zinc</keyword>
<dbReference type="HAMAP" id="MF_00952">
    <property type="entry name" value="Topoisom_1_prok"/>
    <property type="match status" value="1"/>
</dbReference>
<keyword evidence="4" id="KW-0863">Zinc-finger</keyword>
<dbReference type="Gene3D" id="1.10.290.10">
    <property type="entry name" value="Topoisomerase I, domain 4"/>
    <property type="match status" value="1"/>
</dbReference>
<keyword evidence="6" id="KW-0460">Magnesium</keyword>
<dbReference type="Gene3D" id="1.10.460.10">
    <property type="entry name" value="Topoisomerase I, domain 2"/>
    <property type="match status" value="1"/>
</dbReference>
<dbReference type="InterPro" id="IPR013825">
    <property type="entry name" value="Topo_IA_cen_sub2"/>
</dbReference>
<feature type="domain" description="Toprim" evidence="12">
    <location>
        <begin position="1"/>
        <end position="112"/>
    </location>
</feature>
<dbReference type="SUPFAM" id="SSF57783">
    <property type="entry name" value="Zinc beta-ribbon"/>
    <property type="match status" value="1"/>
</dbReference>
<comment type="subunit">
    <text evidence="10">Monomer.</text>
</comment>
<evidence type="ECO:0000256" key="6">
    <source>
        <dbReference type="ARBA" id="ARBA00022842"/>
    </source>
</evidence>
<evidence type="ECO:0000256" key="2">
    <source>
        <dbReference type="ARBA" id="ARBA00009446"/>
    </source>
</evidence>
<dbReference type="NCBIfam" id="TIGR01051">
    <property type="entry name" value="topA_bact"/>
    <property type="match status" value="1"/>
</dbReference>
<dbReference type="GO" id="GO:0005694">
    <property type="term" value="C:chromosome"/>
    <property type="evidence" value="ECO:0007669"/>
    <property type="project" value="InterPro"/>
</dbReference>
<evidence type="ECO:0000256" key="10">
    <source>
        <dbReference type="HAMAP-Rule" id="MF_00952"/>
    </source>
</evidence>
<dbReference type="InterPro" id="IPR013826">
    <property type="entry name" value="Topo_IA_cen_sub3"/>
</dbReference>
<keyword evidence="9 10" id="KW-0413">Isomerase</keyword>
<dbReference type="InterPro" id="IPR013824">
    <property type="entry name" value="Topo_IA_cen_sub1"/>
</dbReference>
<gene>
    <name evidence="10 14" type="primary">topA</name>
    <name evidence="14" type="ORF">E8Q35_12080</name>
</gene>
<reference evidence="14 15" key="1">
    <citation type="submission" date="2019-04" db="EMBL/GenBank/DDBJ databases">
        <title>Comparative genomics of Aeromonas veronii strains pathogenic to fish.</title>
        <authorList>
            <person name="Cascarano M.C."/>
            <person name="Smyrli M."/>
            <person name="Katharios P."/>
        </authorList>
    </citation>
    <scope>NUCLEOTIDE SEQUENCE [LARGE SCALE GENOMIC DNA]</scope>
    <source>
        <strain evidence="14 15">XU1</strain>
    </source>
</reference>
<dbReference type="SMART" id="SM00437">
    <property type="entry name" value="TOP1Ac"/>
    <property type="match status" value="1"/>
</dbReference>
<evidence type="ECO:0000259" key="13">
    <source>
        <dbReference type="PROSITE" id="PS52039"/>
    </source>
</evidence>
<dbReference type="PANTHER" id="PTHR42785:SF1">
    <property type="entry name" value="DNA TOPOISOMERASE"/>
    <property type="match status" value="1"/>
</dbReference>
<dbReference type="GO" id="GO:0008270">
    <property type="term" value="F:zinc ion binding"/>
    <property type="evidence" value="ECO:0007669"/>
    <property type="project" value="UniProtKB-KW"/>
</dbReference>